<organism evidence="1 2">
    <name type="scientific">Holothuria leucospilota</name>
    <name type="common">Black long sea cucumber</name>
    <name type="synonym">Mertensiothuria leucospilota</name>
    <dbReference type="NCBI Taxonomy" id="206669"/>
    <lineage>
        <taxon>Eukaryota</taxon>
        <taxon>Metazoa</taxon>
        <taxon>Echinodermata</taxon>
        <taxon>Eleutherozoa</taxon>
        <taxon>Echinozoa</taxon>
        <taxon>Holothuroidea</taxon>
        <taxon>Aspidochirotacea</taxon>
        <taxon>Aspidochirotida</taxon>
        <taxon>Holothuriidae</taxon>
        <taxon>Holothuria</taxon>
    </lineage>
</organism>
<keyword evidence="2" id="KW-1185">Reference proteome</keyword>
<proteinExistence type="predicted"/>
<protein>
    <submittedName>
        <fullName evidence="1">Uncharacterized protein</fullName>
    </submittedName>
</protein>
<comment type="caution">
    <text evidence="1">The sequence shown here is derived from an EMBL/GenBank/DDBJ whole genome shotgun (WGS) entry which is preliminary data.</text>
</comment>
<dbReference type="OrthoDB" id="10568040at2759"/>
<accession>A0A9Q1H3Y2</accession>
<name>A0A9Q1H3Y2_HOLLE</name>
<reference evidence="1" key="1">
    <citation type="submission" date="2021-10" db="EMBL/GenBank/DDBJ databases">
        <title>Tropical sea cucumber genome reveals ecological adaptation and Cuvierian tubules defense mechanism.</title>
        <authorList>
            <person name="Chen T."/>
        </authorList>
    </citation>
    <scope>NUCLEOTIDE SEQUENCE</scope>
    <source>
        <strain evidence="1">Nanhai2018</strain>
        <tissue evidence="1">Muscle</tissue>
    </source>
</reference>
<evidence type="ECO:0000313" key="1">
    <source>
        <dbReference type="EMBL" id="KAJ8032504.1"/>
    </source>
</evidence>
<dbReference type="Proteomes" id="UP001152320">
    <property type="component" value="Chromosome 12"/>
</dbReference>
<sequence length="91" mass="10541">MYGLSKRQIERLQNVQKFAVRVISGIDYQQRITLALKSLHWLPVEVRINFKILPLVYKSCCGQTPSIYVIVSLHTTSGSPLVRRPAWLFRL</sequence>
<gene>
    <name evidence="1" type="ORF">HOLleu_26048</name>
</gene>
<evidence type="ECO:0000313" key="2">
    <source>
        <dbReference type="Proteomes" id="UP001152320"/>
    </source>
</evidence>
<dbReference type="EMBL" id="JAIZAY010000012">
    <property type="protein sequence ID" value="KAJ8032504.1"/>
    <property type="molecule type" value="Genomic_DNA"/>
</dbReference>
<dbReference type="AlphaFoldDB" id="A0A9Q1H3Y2"/>